<reference evidence="1" key="1">
    <citation type="journal article" date="2020" name="Nature">
        <title>Giant virus diversity and host interactions through global metagenomics.</title>
        <authorList>
            <person name="Schulz F."/>
            <person name="Roux S."/>
            <person name="Paez-Espino D."/>
            <person name="Jungbluth S."/>
            <person name="Walsh D.A."/>
            <person name="Denef V.J."/>
            <person name="McMahon K.D."/>
            <person name="Konstantinidis K.T."/>
            <person name="Eloe-Fadrosh E.A."/>
            <person name="Kyrpides N.C."/>
            <person name="Woyke T."/>
        </authorList>
    </citation>
    <scope>NUCLEOTIDE SEQUENCE</scope>
    <source>
        <strain evidence="1">GVMAG-S-1074260-58</strain>
    </source>
</reference>
<organism evidence="1">
    <name type="scientific">viral metagenome</name>
    <dbReference type="NCBI Taxonomy" id="1070528"/>
    <lineage>
        <taxon>unclassified sequences</taxon>
        <taxon>metagenomes</taxon>
        <taxon>organismal metagenomes</taxon>
    </lineage>
</organism>
<sequence>MSELHDMIDVLIDKYKHNDYIFNRLKTTILTQLPNALMNAETLYEQRNDRKAMLISHGEKFNEDFLNDNRYYYCTRMERFIYYDGCHYIPIGEDNIHHHILTTLTKFPELRVWKYRIKNSLIKSIKERSPLHTIPDMNTVQTILEHLYPNVFYTREASIHFLIAVGDCIHGKKCNTYIVPSSLKIFIREIENKYYNFFGQSNLLNNFKLKYYAHEYADTRLFHCILRSPYTLQDVHMLDLLCVSSYYSLQYNNADDFVNQTKDKTLYGHVYFLKNMNYSTLVHHFKEKALYVSEGSLVKSKTMIFILRQFLKEMNIPTIIFQDTFAVEMKKLLSYDEETDNYKDVTSNYIPIVSSFCSFWDEYMIEDYNAPDLEIEDVIDMFFKHTSHKFTKSLTSELVVDILKHHICSDVIIENKYIHNIKYSLPYS</sequence>
<accession>A0A6C0JZH1</accession>
<name>A0A6C0JZH1_9ZZZZ</name>
<evidence type="ECO:0000313" key="1">
    <source>
        <dbReference type="EMBL" id="QHU09298.1"/>
    </source>
</evidence>
<dbReference type="EMBL" id="MN740707">
    <property type="protein sequence ID" value="QHU09298.1"/>
    <property type="molecule type" value="Genomic_DNA"/>
</dbReference>
<dbReference type="AlphaFoldDB" id="A0A6C0JZH1"/>
<proteinExistence type="predicted"/>
<protein>
    <submittedName>
        <fullName evidence="1">Uncharacterized protein</fullName>
    </submittedName>
</protein>